<reference evidence="3" key="1">
    <citation type="submission" date="2020-10" db="EMBL/GenBank/DDBJ databases">
        <authorList>
            <person name="Gilroy R."/>
        </authorList>
    </citation>
    <scope>NUCLEOTIDE SEQUENCE</scope>
    <source>
        <strain evidence="3">B3-4054</strain>
    </source>
</reference>
<evidence type="ECO:0000256" key="1">
    <source>
        <dbReference type="SAM" id="Phobius"/>
    </source>
</evidence>
<feature type="transmembrane region" description="Helical" evidence="1">
    <location>
        <begin position="267"/>
        <end position="288"/>
    </location>
</feature>
<feature type="transmembrane region" description="Helical" evidence="1">
    <location>
        <begin position="367"/>
        <end position="385"/>
    </location>
</feature>
<sequence length="433" mass="49035">MKKKCCALLVCAFFVLPLFRLSAQIYEIDCLVKDYAEAYDELNTDDYMKKNDVGYKDKSVWIPNGTEVTLKQVIKNKAYNLPNHLRYNAEIGYDGKTMYVFAWNLKFSDKNPEGTADPLKEYDMSPNPITFTGEDPETGGEYKYNYNMLDVRSAEGRMLLSRAYLIAVLVLLLSAAVLQFIASRIVKQGFTYLTAVFAVFALAAAILMEGYYLIRLGPLSIWFCDVQYFTVGQAVRNSIPFVFTIFLQVFSIILFRNNLSVFMERKLTLKPSVILFFFSLIAIFFAGLRIPSEALGISEETLNTPGQYAAAVQKMFLFIAVALPVPAMLFYGIKHKFMGLFVGIFLTFYWLGTITAIGLLAYAVIRIFIAIMCQVIMYIGAFIYASRFGGFMQIGSFWVGPDGSTSREKPAEVKAEEARRAYLEKKAQNNRKN</sequence>
<gene>
    <name evidence="3" type="ORF">IAA96_02255</name>
</gene>
<dbReference type="AlphaFoldDB" id="A0A9D9ELU8"/>
<evidence type="ECO:0008006" key="5">
    <source>
        <dbReference type="Google" id="ProtNLM"/>
    </source>
</evidence>
<feature type="transmembrane region" description="Helical" evidence="1">
    <location>
        <begin position="234"/>
        <end position="255"/>
    </location>
</feature>
<evidence type="ECO:0000313" key="4">
    <source>
        <dbReference type="Proteomes" id="UP000823616"/>
    </source>
</evidence>
<keyword evidence="1" id="KW-0812">Transmembrane</keyword>
<feature type="chain" id="PRO_5038526668" description="7TM-DISM receptor extracellular domain-containing protein" evidence="2">
    <location>
        <begin position="24"/>
        <end position="433"/>
    </location>
</feature>
<keyword evidence="1" id="KW-0472">Membrane</keyword>
<protein>
    <recommendedName>
        <fullName evidence="5">7TM-DISM receptor extracellular domain-containing protein</fullName>
    </recommendedName>
</protein>
<feature type="transmembrane region" description="Helical" evidence="1">
    <location>
        <begin position="189"/>
        <end position="214"/>
    </location>
</feature>
<keyword evidence="2" id="KW-0732">Signal</keyword>
<feature type="transmembrane region" description="Helical" evidence="1">
    <location>
        <begin position="308"/>
        <end position="333"/>
    </location>
</feature>
<keyword evidence="1" id="KW-1133">Transmembrane helix</keyword>
<accession>A0A9D9ELU8</accession>
<organism evidence="3 4">
    <name type="scientific">Candidatus Avitreponema avistercoris</name>
    <dbReference type="NCBI Taxonomy" id="2840705"/>
    <lineage>
        <taxon>Bacteria</taxon>
        <taxon>Pseudomonadati</taxon>
        <taxon>Spirochaetota</taxon>
        <taxon>Spirochaetia</taxon>
        <taxon>Spirochaetales</taxon>
        <taxon>Candidatus Avitreponema</taxon>
    </lineage>
</organism>
<name>A0A9D9ELU8_9SPIR</name>
<reference evidence="3" key="2">
    <citation type="journal article" date="2021" name="PeerJ">
        <title>Extensive microbial diversity within the chicken gut microbiome revealed by metagenomics and culture.</title>
        <authorList>
            <person name="Gilroy R."/>
            <person name="Ravi A."/>
            <person name="Getino M."/>
            <person name="Pursley I."/>
            <person name="Horton D.L."/>
            <person name="Alikhan N.F."/>
            <person name="Baker D."/>
            <person name="Gharbi K."/>
            <person name="Hall N."/>
            <person name="Watson M."/>
            <person name="Adriaenssens E.M."/>
            <person name="Foster-Nyarko E."/>
            <person name="Jarju S."/>
            <person name="Secka A."/>
            <person name="Antonio M."/>
            <person name="Oren A."/>
            <person name="Chaudhuri R.R."/>
            <person name="La Ragione R."/>
            <person name="Hildebrand F."/>
            <person name="Pallen M.J."/>
        </authorList>
    </citation>
    <scope>NUCLEOTIDE SEQUENCE</scope>
    <source>
        <strain evidence="3">B3-4054</strain>
    </source>
</reference>
<proteinExistence type="predicted"/>
<feature type="signal peptide" evidence="2">
    <location>
        <begin position="1"/>
        <end position="23"/>
    </location>
</feature>
<feature type="transmembrane region" description="Helical" evidence="1">
    <location>
        <begin position="340"/>
        <end position="361"/>
    </location>
</feature>
<dbReference type="EMBL" id="JADIMS010000038">
    <property type="protein sequence ID" value="MBO8449908.1"/>
    <property type="molecule type" value="Genomic_DNA"/>
</dbReference>
<evidence type="ECO:0000313" key="3">
    <source>
        <dbReference type="EMBL" id="MBO8449908.1"/>
    </source>
</evidence>
<feature type="transmembrane region" description="Helical" evidence="1">
    <location>
        <begin position="163"/>
        <end position="182"/>
    </location>
</feature>
<comment type="caution">
    <text evidence="3">The sequence shown here is derived from an EMBL/GenBank/DDBJ whole genome shotgun (WGS) entry which is preliminary data.</text>
</comment>
<dbReference type="Proteomes" id="UP000823616">
    <property type="component" value="Unassembled WGS sequence"/>
</dbReference>
<evidence type="ECO:0000256" key="2">
    <source>
        <dbReference type="SAM" id="SignalP"/>
    </source>
</evidence>